<organism evidence="4">
    <name type="scientific">Posidonia oceanica</name>
    <name type="common">Mediterranean tapeweed</name>
    <dbReference type="NCBI Taxonomy" id="55489"/>
    <lineage>
        <taxon>Eukaryota</taxon>
        <taxon>Viridiplantae</taxon>
        <taxon>Streptophyta</taxon>
        <taxon>Embryophyta</taxon>
        <taxon>Tracheophyta</taxon>
        <taxon>Spermatophyta</taxon>
        <taxon>Magnoliopsida</taxon>
        <taxon>Liliopsida</taxon>
        <taxon>Posidoniaceae</taxon>
        <taxon>Posidonia</taxon>
    </lineage>
</organism>
<sequence length="96" mass="11106">MADVWEGRRDRCNSPSDSYRERLHLEPIYEAFVCPLTKKVMEDPVTLESGQTFERAAVEKWFKELRGSGKKPICPLTLQELKSTDLNPSLPLPKYH</sequence>
<dbReference type="PANTHER" id="PTHR45958">
    <property type="entry name" value="RING-TYPE E3 UBIQUITIN TRANSFERASE"/>
    <property type="match status" value="1"/>
</dbReference>
<dbReference type="GO" id="GO:0004842">
    <property type="term" value="F:ubiquitin-protein transferase activity"/>
    <property type="evidence" value="ECO:0007669"/>
    <property type="project" value="InterPro"/>
</dbReference>
<dbReference type="SUPFAM" id="SSF57850">
    <property type="entry name" value="RING/U-box"/>
    <property type="match status" value="1"/>
</dbReference>
<evidence type="ECO:0000313" key="4">
    <source>
        <dbReference type="EMBL" id="AEP40965.1"/>
    </source>
</evidence>
<dbReference type="Gene3D" id="3.30.40.10">
    <property type="entry name" value="Zinc/RING finger domain, C3HC4 (zinc finger)"/>
    <property type="match status" value="1"/>
</dbReference>
<dbReference type="InterPro" id="IPR045210">
    <property type="entry name" value="RING-Ubox_PUB"/>
</dbReference>
<evidence type="ECO:0000259" key="3">
    <source>
        <dbReference type="PROSITE" id="PS51698"/>
    </source>
</evidence>
<dbReference type="PANTHER" id="PTHR45958:SF6">
    <property type="entry name" value="U-BOX DOMAIN-CONTAINING PROTEIN 43"/>
    <property type="match status" value="1"/>
</dbReference>
<dbReference type="GO" id="GO:0016874">
    <property type="term" value="F:ligase activity"/>
    <property type="evidence" value="ECO:0007669"/>
    <property type="project" value="UniProtKB-KW"/>
</dbReference>
<dbReference type="InterPro" id="IPR013083">
    <property type="entry name" value="Znf_RING/FYVE/PHD"/>
</dbReference>
<dbReference type="Pfam" id="PF04564">
    <property type="entry name" value="U-box"/>
    <property type="match status" value="1"/>
</dbReference>
<dbReference type="EMBL" id="JF811748">
    <property type="protein sequence ID" value="AEP40965.1"/>
    <property type="molecule type" value="Genomic_DNA"/>
</dbReference>
<dbReference type="InterPro" id="IPR052608">
    <property type="entry name" value="U-box_domain_protein"/>
</dbReference>
<dbReference type="InterPro" id="IPR003613">
    <property type="entry name" value="Ubox_domain"/>
</dbReference>
<feature type="non-terminal residue" evidence="4">
    <location>
        <position position="96"/>
    </location>
</feature>
<comment type="pathway">
    <text evidence="1">Protein modification; protein ubiquitination.</text>
</comment>
<dbReference type="PROSITE" id="PS51698">
    <property type="entry name" value="U_BOX"/>
    <property type="match status" value="1"/>
</dbReference>
<name>G4XHD9_POSOC</name>
<protein>
    <submittedName>
        <fullName evidence="4">Senescence-associated E3 ubiquitin ligase 1</fullName>
    </submittedName>
</protein>
<dbReference type="CDD" id="cd16664">
    <property type="entry name" value="RING-Ubox_PUB"/>
    <property type="match status" value="1"/>
</dbReference>
<reference evidence="4" key="1">
    <citation type="submission" date="2011-04" db="EMBL/GenBank/DDBJ databases">
        <title>Does Cd toxicity in plants act through DNA methylation and chromatin repatterning mechanisms?</title>
        <authorList>
            <person name="Greco M."/>
            <person name="Chiappetta A."/>
            <person name="Bruno L."/>
            <person name="Bitonti M.B."/>
        </authorList>
    </citation>
    <scope>NUCLEOTIDE SEQUENCE</scope>
</reference>
<dbReference type="UniPathway" id="UPA00143"/>
<dbReference type="GO" id="GO:0016567">
    <property type="term" value="P:protein ubiquitination"/>
    <property type="evidence" value="ECO:0007669"/>
    <property type="project" value="UniProtKB-UniPathway"/>
</dbReference>
<proteinExistence type="predicted"/>
<dbReference type="SMART" id="SM00504">
    <property type="entry name" value="Ubox"/>
    <property type="match status" value="1"/>
</dbReference>
<keyword evidence="2" id="KW-0808">Transferase</keyword>
<accession>G4XHD9</accession>
<keyword evidence="4" id="KW-0436">Ligase</keyword>
<dbReference type="AlphaFoldDB" id="G4XHD9"/>
<evidence type="ECO:0000256" key="2">
    <source>
        <dbReference type="ARBA" id="ARBA00022679"/>
    </source>
</evidence>
<evidence type="ECO:0000256" key="1">
    <source>
        <dbReference type="ARBA" id="ARBA00004906"/>
    </source>
</evidence>
<feature type="domain" description="U-box" evidence="3">
    <location>
        <begin position="27"/>
        <end position="96"/>
    </location>
</feature>